<feature type="transmembrane region" description="Helical" evidence="1">
    <location>
        <begin position="59"/>
        <end position="79"/>
    </location>
</feature>
<evidence type="ECO:0000256" key="1">
    <source>
        <dbReference type="SAM" id="Phobius"/>
    </source>
</evidence>
<reference evidence="2 3" key="1">
    <citation type="submission" date="2016-10" db="EMBL/GenBank/DDBJ databases">
        <authorList>
            <person name="de Groot N.N."/>
        </authorList>
    </citation>
    <scope>NUCLEOTIDE SEQUENCE [LARGE SCALE GENOMIC DNA]</scope>
    <source>
        <strain evidence="2 3">DSM 23310</strain>
    </source>
</reference>
<dbReference type="InterPro" id="IPR007404">
    <property type="entry name" value="YdjM-like"/>
</dbReference>
<protein>
    <submittedName>
        <fullName evidence="2">Inner membrane protein</fullName>
    </submittedName>
</protein>
<evidence type="ECO:0000313" key="2">
    <source>
        <dbReference type="EMBL" id="SDX48117.1"/>
    </source>
</evidence>
<dbReference type="PANTHER" id="PTHR35531:SF1">
    <property type="entry name" value="INNER MEMBRANE PROTEIN YBCI-RELATED"/>
    <property type="match status" value="1"/>
</dbReference>
<organism evidence="2 3">
    <name type="scientific">Tepidimicrobium xylanilyticum</name>
    <dbReference type="NCBI Taxonomy" id="1123352"/>
    <lineage>
        <taxon>Bacteria</taxon>
        <taxon>Bacillati</taxon>
        <taxon>Bacillota</taxon>
        <taxon>Tissierellia</taxon>
        <taxon>Tissierellales</taxon>
        <taxon>Tepidimicrobiaceae</taxon>
        <taxon>Tepidimicrobium</taxon>
    </lineage>
</organism>
<name>A0A1H3C1T0_9FIRM</name>
<dbReference type="AlphaFoldDB" id="A0A1H3C1T0"/>
<dbReference type="Pfam" id="PF04307">
    <property type="entry name" value="YdjM"/>
    <property type="match status" value="1"/>
</dbReference>
<sequence length="195" mass="21387">MTGQTHVAIGIATALTLSMEQPIENKLIIILASTIGALAPDLDHPRGKLNQKLLLINSGLYRTLFYISLGFFLSYVYTVTGEKLLMLLGRMAFLVGISTHRGFTHSILGFLISGSLVKSGATEYGLPSIYTGFIIGYLCHLIADFFTPMGIKLFFPLGTNVTAPITIKTNSKIEKIIFLIISFYSISLLIKCVYI</sequence>
<dbReference type="RefSeq" id="WP_093753988.1">
    <property type="nucleotide sequence ID" value="NZ_BSYN01000006.1"/>
</dbReference>
<dbReference type="Proteomes" id="UP000198828">
    <property type="component" value="Unassembled WGS sequence"/>
</dbReference>
<dbReference type="InterPro" id="IPR016956">
    <property type="entry name" value="YdjM"/>
</dbReference>
<dbReference type="EMBL" id="FNNG01000011">
    <property type="protein sequence ID" value="SDX48117.1"/>
    <property type="molecule type" value="Genomic_DNA"/>
</dbReference>
<dbReference type="OrthoDB" id="5459053at2"/>
<dbReference type="PANTHER" id="PTHR35531">
    <property type="entry name" value="INNER MEMBRANE PROTEIN YBCI-RELATED"/>
    <property type="match status" value="1"/>
</dbReference>
<keyword evidence="1" id="KW-1133">Transmembrane helix</keyword>
<feature type="transmembrane region" description="Helical" evidence="1">
    <location>
        <begin position="129"/>
        <end position="155"/>
    </location>
</feature>
<feature type="transmembrane region" description="Helical" evidence="1">
    <location>
        <begin position="91"/>
        <end position="117"/>
    </location>
</feature>
<evidence type="ECO:0000313" key="3">
    <source>
        <dbReference type="Proteomes" id="UP000198828"/>
    </source>
</evidence>
<proteinExistence type="predicted"/>
<feature type="transmembrane region" description="Helical" evidence="1">
    <location>
        <begin position="176"/>
        <end position="194"/>
    </location>
</feature>
<keyword evidence="1" id="KW-0472">Membrane</keyword>
<keyword evidence="3" id="KW-1185">Reference proteome</keyword>
<gene>
    <name evidence="2" type="ORF">SAMN05660923_02392</name>
</gene>
<accession>A0A1H3C1T0</accession>
<dbReference type="PIRSF" id="PIRSF030780">
    <property type="entry name" value="Md_memb_hyd_prd"/>
    <property type="match status" value="1"/>
</dbReference>
<keyword evidence="1" id="KW-0812">Transmembrane</keyword>